<accession>A0ABR3V0F6</accession>
<protein>
    <submittedName>
        <fullName evidence="1">Uncharacterized protein</fullName>
    </submittedName>
</protein>
<gene>
    <name evidence="1" type="ORF">VTK73DRAFT_5812</name>
</gene>
<dbReference type="Proteomes" id="UP001586593">
    <property type="component" value="Unassembled WGS sequence"/>
</dbReference>
<dbReference type="EMBL" id="JAZHXJ010003258">
    <property type="protein sequence ID" value="KAL1835294.1"/>
    <property type="molecule type" value="Genomic_DNA"/>
</dbReference>
<reference evidence="1 2" key="1">
    <citation type="journal article" date="2024" name="Commun. Biol.">
        <title>Comparative genomic analysis of thermophilic fungi reveals convergent evolutionary adaptations and gene losses.</title>
        <authorList>
            <person name="Steindorff A.S."/>
            <person name="Aguilar-Pontes M.V."/>
            <person name="Robinson A.J."/>
            <person name="Andreopoulos B."/>
            <person name="LaButti K."/>
            <person name="Kuo A."/>
            <person name="Mondo S."/>
            <person name="Riley R."/>
            <person name="Otillar R."/>
            <person name="Haridas S."/>
            <person name="Lipzen A."/>
            <person name="Grimwood J."/>
            <person name="Schmutz J."/>
            <person name="Clum A."/>
            <person name="Reid I.D."/>
            <person name="Moisan M.C."/>
            <person name="Butler G."/>
            <person name="Nguyen T.T.M."/>
            <person name="Dewar K."/>
            <person name="Conant G."/>
            <person name="Drula E."/>
            <person name="Henrissat B."/>
            <person name="Hansel C."/>
            <person name="Singer S."/>
            <person name="Hutchinson M.I."/>
            <person name="de Vries R.P."/>
            <person name="Natvig D.O."/>
            <person name="Powell A.J."/>
            <person name="Tsang A."/>
            <person name="Grigoriev I.V."/>
        </authorList>
    </citation>
    <scope>NUCLEOTIDE SEQUENCE [LARGE SCALE GENOMIC DNA]</scope>
    <source>
        <strain evidence="1 2">ATCC 24622</strain>
    </source>
</reference>
<proteinExistence type="predicted"/>
<evidence type="ECO:0000313" key="2">
    <source>
        <dbReference type="Proteomes" id="UP001586593"/>
    </source>
</evidence>
<evidence type="ECO:0000313" key="1">
    <source>
        <dbReference type="EMBL" id="KAL1835294.1"/>
    </source>
</evidence>
<organism evidence="1 2">
    <name type="scientific">Phialemonium thermophilum</name>
    <dbReference type="NCBI Taxonomy" id="223376"/>
    <lineage>
        <taxon>Eukaryota</taxon>
        <taxon>Fungi</taxon>
        <taxon>Dikarya</taxon>
        <taxon>Ascomycota</taxon>
        <taxon>Pezizomycotina</taxon>
        <taxon>Sordariomycetes</taxon>
        <taxon>Sordariomycetidae</taxon>
        <taxon>Cephalothecales</taxon>
        <taxon>Cephalothecaceae</taxon>
        <taxon>Phialemonium</taxon>
    </lineage>
</organism>
<sequence length="177" mass="19612">MPTTTPTTTATIVRGWRPVGLDDDDSCRIVDIHLELASDANPVGRLLDARLVLRGLLVPTELGFRPRQHLDTPSPWQILDLGLFRGRMGNQYADYDPRAEQGPDGLQAGSTVYLFRIGRVLPSDALCFLVLRRVRADGGEAVYKRIGLAELFVRQFGQVDVVKEVRSLGEETVVTIV</sequence>
<keyword evidence="2" id="KW-1185">Reference proteome</keyword>
<name>A0ABR3V0F6_9PEZI</name>
<comment type="caution">
    <text evidence="1">The sequence shown here is derived from an EMBL/GenBank/DDBJ whole genome shotgun (WGS) entry which is preliminary data.</text>
</comment>